<reference evidence="7" key="1">
    <citation type="journal article" date="2018" name="Genome Biol. Evol.">
        <title>Genomics and development of Lentinus tigrinus, a white-rot wood-decaying mushroom with dimorphic fruiting bodies.</title>
        <authorList>
            <person name="Wu B."/>
            <person name="Xu Z."/>
            <person name="Knudson A."/>
            <person name="Carlson A."/>
            <person name="Chen N."/>
            <person name="Kovaka S."/>
            <person name="LaButti K."/>
            <person name="Lipzen A."/>
            <person name="Pennachio C."/>
            <person name="Riley R."/>
            <person name="Schakwitz W."/>
            <person name="Umezawa K."/>
            <person name="Ohm R.A."/>
            <person name="Grigoriev I.V."/>
            <person name="Nagy L.G."/>
            <person name="Gibbons J."/>
            <person name="Hibbett D."/>
        </authorList>
    </citation>
    <scope>NUCLEOTIDE SEQUENCE [LARGE SCALE GENOMIC DNA]</scope>
    <source>
        <strain evidence="7">ALCF2SS1-6</strain>
    </source>
</reference>
<dbReference type="Proteomes" id="UP000313359">
    <property type="component" value="Unassembled WGS sequence"/>
</dbReference>
<dbReference type="EMBL" id="ML122271">
    <property type="protein sequence ID" value="RPD59232.1"/>
    <property type="molecule type" value="Genomic_DNA"/>
</dbReference>
<feature type="domain" description="MYND-type" evidence="6">
    <location>
        <begin position="23"/>
        <end position="64"/>
    </location>
</feature>
<dbReference type="PROSITE" id="PS01360">
    <property type="entry name" value="ZF_MYND_1"/>
    <property type="match status" value="1"/>
</dbReference>
<sequence length="324" mass="36470">MSSENTSTEPPNSSSSPTSLRRCHGCGRTQDEEIRLQKCAGCHSVLYCSKACQKEKWEMHRLFCRNDANPKPGRNQQLQEIGFESVSAFTKALGRWFNAHKSALQTCADVVVAEAGGIEASRNPQKMVGFSLEPRVSKNLPPTRNPSRMFQLRGRCLISLEEHLSQTPGHRRDWECCAPVRAAMDEQFARNPLYTGLLPILISVIGVHMTQITYLPQMRSDPTLLRGAVIVAPPRHIIFQDAVRLAVCSINENFPLRIVEHDPLAIAIPGRFMHDNGSWTWKELFPDWSHYRRGRHRGIDVTLAKMRSGLPPPELILAMKSLVS</sequence>
<evidence type="ECO:0000256" key="1">
    <source>
        <dbReference type="ARBA" id="ARBA00022723"/>
    </source>
</evidence>
<keyword evidence="3" id="KW-0862">Zinc</keyword>
<name>A0A5C2S670_9APHY</name>
<organism evidence="7 8">
    <name type="scientific">Lentinus tigrinus ALCF2SS1-6</name>
    <dbReference type="NCBI Taxonomy" id="1328759"/>
    <lineage>
        <taxon>Eukaryota</taxon>
        <taxon>Fungi</taxon>
        <taxon>Dikarya</taxon>
        <taxon>Basidiomycota</taxon>
        <taxon>Agaricomycotina</taxon>
        <taxon>Agaricomycetes</taxon>
        <taxon>Polyporales</taxon>
        <taxon>Polyporaceae</taxon>
        <taxon>Lentinus</taxon>
    </lineage>
</organism>
<evidence type="ECO:0000313" key="7">
    <source>
        <dbReference type="EMBL" id="RPD59232.1"/>
    </source>
</evidence>
<evidence type="ECO:0000256" key="5">
    <source>
        <dbReference type="SAM" id="MobiDB-lite"/>
    </source>
</evidence>
<dbReference type="OrthoDB" id="2734661at2759"/>
<evidence type="ECO:0000256" key="3">
    <source>
        <dbReference type="ARBA" id="ARBA00022833"/>
    </source>
</evidence>
<evidence type="ECO:0000256" key="2">
    <source>
        <dbReference type="ARBA" id="ARBA00022771"/>
    </source>
</evidence>
<dbReference type="GO" id="GO:0008270">
    <property type="term" value="F:zinc ion binding"/>
    <property type="evidence" value="ECO:0007669"/>
    <property type="project" value="UniProtKB-KW"/>
</dbReference>
<evidence type="ECO:0000313" key="8">
    <source>
        <dbReference type="Proteomes" id="UP000313359"/>
    </source>
</evidence>
<feature type="region of interest" description="Disordered" evidence="5">
    <location>
        <begin position="1"/>
        <end position="21"/>
    </location>
</feature>
<evidence type="ECO:0000256" key="4">
    <source>
        <dbReference type="PROSITE-ProRule" id="PRU00134"/>
    </source>
</evidence>
<evidence type="ECO:0000259" key="6">
    <source>
        <dbReference type="PROSITE" id="PS50865"/>
    </source>
</evidence>
<keyword evidence="2 4" id="KW-0863">Zinc-finger</keyword>
<dbReference type="InterPro" id="IPR002893">
    <property type="entry name" value="Znf_MYND"/>
</dbReference>
<keyword evidence="1" id="KW-0479">Metal-binding</keyword>
<dbReference type="AlphaFoldDB" id="A0A5C2S670"/>
<keyword evidence="8" id="KW-1185">Reference proteome</keyword>
<dbReference type="STRING" id="1328759.A0A5C2S670"/>
<feature type="compositionally biased region" description="Low complexity" evidence="5">
    <location>
        <begin position="1"/>
        <end position="19"/>
    </location>
</feature>
<gene>
    <name evidence="7" type="ORF">L227DRAFT_612210</name>
</gene>
<dbReference type="PROSITE" id="PS50865">
    <property type="entry name" value="ZF_MYND_2"/>
    <property type="match status" value="1"/>
</dbReference>
<accession>A0A5C2S670</accession>
<dbReference type="Gene3D" id="6.10.140.2220">
    <property type="match status" value="1"/>
</dbReference>
<proteinExistence type="predicted"/>
<protein>
    <recommendedName>
        <fullName evidence="6">MYND-type domain-containing protein</fullName>
    </recommendedName>
</protein>
<dbReference type="Pfam" id="PF01753">
    <property type="entry name" value="zf-MYND"/>
    <property type="match status" value="1"/>
</dbReference>
<dbReference type="SUPFAM" id="SSF144232">
    <property type="entry name" value="HIT/MYND zinc finger-like"/>
    <property type="match status" value="1"/>
</dbReference>